<name>A0A317YBK4_MAIZE</name>
<feature type="region of interest" description="Disordered" evidence="1">
    <location>
        <begin position="1"/>
        <end position="30"/>
    </location>
</feature>
<dbReference type="Proteomes" id="UP000251960">
    <property type="component" value="Chromosome 1"/>
</dbReference>
<sequence>MRSSSSLNSSPAAPDSSSSSIAFSTTSWSF</sequence>
<dbReference type="EMBL" id="NCVQ01000001">
    <property type="protein sequence ID" value="PWZ56058.1"/>
    <property type="molecule type" value="Genomic_DNA"/>
</dbReference>
<comment type="caution">
    <text evidence="2">The sequence shown here is derived from an EMBL/GenBank/DDBJ whole genome shotgun (WGS) entry which is preliminary data.</text>
</comment>
<accession>A0A317YBK4</accession>
<protein>
    <submittedName>
        <fullName evidence="2">Uncharacterized protein</fullName>
    </submittedName>
</protein>
<gene>
    <name evidence="2" type="ORF">Zm00014a_012409</name>
</gene>
<proteinExistence type="predicted"/>
<evidence type="ECO:0000256" key="1">
    <source>
        <dbReference type="SAM" id="MobiDB-lite"/>
    </source>
</evidence>
<dbReference type="AlphaFoldDB" id="A0A317YBK4"/>
<reference evidence="2" key="1">
    <citation type="journal article" date="2018" name="Nat. Genet.">
        <title>Extensive intraspecific gene order and gene structural variations between Mo17 and other maize genomes.</title>
        <authorList>
            <person name="Sun S."/>
            <person name="Zhou Y."/>
            <person name="Chen J."/>
            <person name="Shi J."/>
            <person name="Zhao H."/>
            <person name="Zhao H."/>
            <person name="Song W."/>
            <person name="Zhang M."/>
            <person name="Cui Y."/>
            <person name="Dong X."/>
            <person name="Liu H."/>
            <person name="Ma X."/>
            <person name="Jiao Y."/>
            <person name="Wang B."/>
            <person name="Wei X."/>
            <person name="Stein J.C."/>
            <person name="Glaubitz J.C."/>
            <person name="Lu F."/>
            <person name="Yu G."/>
            <person name="Liang C."/>
            <person name="Fengler K."/>
            <person name="Li B."/>
            <person name="Rafalski A."/>
            <person name="Schnable P.S."/>
            <person name="Ware D.H."/>
            <person name="Buckler E.S."/>
            <person name="Lai J."/>
        </authorList>
    </citation>
    <scope>NUCLEOTIDE SEQUENCE [LARGE SCALE GENOMIC DNA]</scope>
    <source>
        <tissue evidence="2">Seedling</tissue>
    </source>
</reference>
<evidence type="ECO:0000313" key="2">
    <source>
        <dbReference type="EMBL" id="PWZ56058.1"/>
    </source>
</evidence>
<organism evidence="2">
    <name type="scientific">Zea mays</name>
    <name type="common">Maize</name>
    <dbReference type="NCBI Taxonomy" id="4577"/>
    <lineage>
        <taxon>Eukaryota</taxon>
        <taxon>Viridiplantae</taxon>
        <taxon>Streptophyta</taxon>
        <taxon>Embryophyta</taxon>
        <taxon>Tracheophyta</taxon>
        <taxon>Spermatophyta</taxon>
        <taxon>Magnoliopsida</taxon>
        <taxon>Liliopsida</taxon>
        <taxon>Poales</taxon>
        <taxon>Poaceae</taxon>
        <taxon>PACMAD clade</taxon>
        <taxon>Panicoideae</taxon>
        <taxon>Andropogonodae</taxon>
        <taxon>Andropogoneae</taxon>
        <taxon>Tripsacinae</taxon>
        <taxon>Zea</taxon>
    </lineage>
</organism>